<feature type="domain" description="HTH cro/C1-type" evidence="1">
    <location>
        <begin position="13"/>
        <end position="68"/>
    </location>
</feature>
<dbReference type="InterPro" id="IPR001387">
    <property type="entry name" value="Cro/C1-type_HTH"/>
</dbReference>
<dbReference type="EMBL" id="CP078145">
    <property type="protein sequence ID" value="QXN90315.1"/>
    <property type="molecule type" value="Genomic_DNA"/>
</dbReference>
<evidence type="ECO:0000259" key="1">
    <source>
        <dbReference type="PROSITE" id="PS50943"/>
    </source>
</evidence>
<dbReference type="Proteomes" id="UP000694257">
    <property type="component" value="Chromosome"/>
</dbReference>
<dbReference type="PROSITE" id="PS50943">
    <property type="entry name" value="HTH_CROC1"/>
    <property type="match status" value="1"/>
</dbReference>
<evidence type="ECO:0000313" key="3">
    <source>
        <dbReference type="Proteomes" id="UP000694257"/>
    </source>
</evidence>
<proteinExistence type="predicted"/>
<sequence>MANGTQLSTRTALRDAMTAEGLSVRQLAKRAGCGKSIIGLLRSGARRSCSPELAAKIAAALDIPIHELFPDEKDGGTD</sequence>
<dbReference type="Pfam" id="PF01381">
    <property type="entry name" value="HTH_3"/>
    <property type="match status" value="1"/>
</dbReference>
<dbReference type="RefSeq" id="WP_218471187.1">
    <property type="nucleotide sequence ID" value="NZ_BAABJN010000006.1"/>
</dbReference>
<gene>
    <name evidence="2" type="ORF">KV110_33640</name>
</gene>
<protein>
    <submittedName>
        <fullName evidence="2">Helix-turn-helix transcriptional regulator</fullName>
    </submittedName>
</protein>
<accession>A0ABX8RPI2</accession>
<organism evidence="2 3">
    <name type="scientific">Nocardia iowensis</name>
    <dbReference type="NCBI Taxonomy" id="204891"/>
    <lineage>
        <taxon>Bacteria</taxon>
        <taxon>Bacillati</taxon>
        <taxon>Actinomycetota</taxon>
        <taxon>Actinomycetes</taxon>
        <taxon>Mycobacteriales</taxon>
        <taxon>Nocardiaceae</taxon>
        <taxon>Nocardia</taxon>
    </lineage>
</organism>
<keyword evidence="3" id="KW-1185">Reference proteome</keyword>
<reference evidence="2 3" key="1">
    <citation type="submission" date="2021-07" db="EMBL/GenBank/DDBJ databases">
        <title>Whole Genome Sequence of Nocardia Iowensis.</title>
        <authorList>
            <person name="Lamm A."/>
            <person name="Collins-Fairclough A.M."/>
            <person name="Bunk B."/>
            <person name="Sproer C."/>
        </authorList>
    </citation>
    <scope>NUCLEOTIDE SEQUENCE [LARGE SCALE GENOMIC DNA]</scope>
    <source>
        <strain evidence="2 3">NRRL 5646</strain>
    </source>
</reference>
<name>A0ABX8RPI2_NOCIO</name>
<evidence type="ECO:0000313" key="2">
    <source>
        <dbReference type="EMBL" id="QXN90315.1"/>
    </source>
</evidence>
<dbReference type="SMART" id="SM00530">
    <property type="entry name" value="HTH_XRE"/>
    <property type="match status" value="1"/>
</dbReference>
<dbReference type="CDD" id="cd00093">
    <property type="entry name" value="HTH_XRE"/>
    <property type="match status" value="1"/>
</dbReference>